<reference evidence="1 2" key="1">
    <citation type="submission" date="2021-02" db="EMBL/GenBank/DDBJ databases">
        <title>Complete genome of Desulfoluna sp. strain ASN36.</title>
        <authorList>
            <person name="Takahashi A."/>
            <person name="Kojima H."/>
            <person name="Fukui M."/>
        </authorList>
    </citation>
    <scope>NUCLEOTIDE SEQUENCE [LARGE SCALE GENOMIC DNA]</scope>
    <source>
        <strain evidence="1 2">ASN36</strain>
    </source>
</reference>
<evidence type="ECO:0000313" key="1">
    <source>
        <dbReference type="EMBL" id="BCS94797.1"/>
    </source>
</evidence>
<sequence>MNNGLHQLDYIRGRVVSEQVFFRAQEWSLQDNEWPLALTLMRAVNDGENTPWRLGVKLLNPC</sequence>
<name>A0ABN6EWS0_9BACT</name>
<organism evidence="1 2">
    <name type="scientific">Desulfoluna limicola</name>
    <dbReference type="NCBI Taxonomy" id="2810562"/>
    <lineage>
        <taxon>Bacteria</taxon>
        <taxon>Pseudomonadati</taxon>
        <taxon>Thermodesulfobacteriota</taxon>
        <taxon>Desulfobacteria</taxon>
        <taxon>Desulfobacterales</taxon>
        <taxon>Desulfolunaceae</taxon>
        <taxon>Desulfoluna</taxon>
    </lineage>
</organism>
<accession>A0ABN6EWS0</accession>
<proteinExistence type="predicted"/>
<dbReference type="Proteomes" id="UP001320148">
    <property type="component" value="Chromosome"/>
</dbReference>
<keyword evidence="2" id="KW-1185">Reference proteome</keyword>
<protein>
    <submittedName>
        <fullName evidence="1">Uncharacterized protein</fullName>
    </submittedName>
</protein>
<evidence type="ECO:0000313" key="2">
    <source>
        <dbReference type="Proteomes" id="UP001320148"/>
    </source>
</evidence>
<dbReference type="EMBL" id="AP024488">
    <property type="protein sequence ID" value="BCS94797.1"/>
    <property type="molecule type" value="Genomic_DNA"/>
</dbReference>
<gene>
    <name evidence="1" type="ORF">DSLASN_04290</name>
</gene>